<dbReference type="InterPro" id="IPR027417">
    <property type="entry name" value="P-loop_NTPase"/>
</dbReference>
<dbReference type="RefSeq" id="WP_094762787.1">
    <property type="nucleotide sequence ID" value="NZ_FQZL01000009.1"/>
</dbReference>
<sequence length="512" mass="58480">MDNNEKLIKIMSEPKLWIESFVKIVDKEGKLVPFKLNNEQAELLEGLDKYSIILKSRQLGISSVSLALSLYYALIQSNVTCLLMSYSIDSATGIFDKLKQMESDLPEVIRVKMVNNNRKELKFLNGSRIIVATCGTKDVARGLTIKFCHLSEVAFMNDNIDKQLLAIEQALIPDGKIILESTANGLNHFSEMWSKAERQESLYKGFFFSWVNDKVMFAKEYDMFSEIWIQRNGKLPTVEELSDIEKDLYGQGATIKQLVWRRLKIANSSEESFQQEFPSNPIEAFVSSGSNIFDPVRIHKKISNIHNIKPIKKPRDFPNTLIMYFGSQLLLWADVEKGKRYYIGVDCSEGIGKDSSCIEIVDSDGFQVGQFSSNKIKPYEFAQVVYELGIYFNYALLVVEKASSGNIILEKLRYEYKYKNIYKSKIFDEHGRKKKKIGWLTNAKTKPLMIGHFVELFETDEIFINSKELLGQMKTFISKDNGKTEGAGHKHDDCVLAFAMALQGVKSGIWYV</sequence>
<proteinExistence type="predicted"/>
<evidence type="ECO:0000313" key="1">
    <source>
        <dbReference type="EMBL" id="SHJ03303.1"/>
    </source>
</evidence>
<dbReference type="AlphaFoldDB" id="A0A1M6G000"/>
<organism evidence="1 2">
    <name type="scientific">Dethiosulfatibacter aminovorans DSM 17477</name>
    <dbReference type="NCBI Taxonomy" id="1121476"/>
    <lineage>
        <taxon>Bacteria</taxon>
        <taxon>Bacillati</taxon>
        <taxon>Bacillota</taxon>
        <taxon>Tissierellia</taxon>
        <taxon>Dethiosulfatibacter</taxon>
    </lineage>
</organism>
<evidence type="ECO:0000313" key="2">
    <source>
        <dbReference type="Proteomes" id="UP000184052"/>
    </source>
</evidence>
<dbReference type="Gene3D" id="3.40.50.300">
    <property type="entry name" value="P-loop containing nucleotide triphosphate hydrolases"/>
    <property type="match status" value="1"/>
</dbReference>
<accession>A0A1M6G000</accession>
<dbReference type="OrthoDB" id="9768556at2"/>
<keyword evidence="2" id="KW-1185">Reference proteome</keyword>
<gene>
    <name evidence="1" type="ORF">SAMN02745751_01607</name>
</gene>
<protein>
    <submittedName>
        <fullName evidence="1">Terminase-like family protein</fullName>
    </submittedName>
</protein>
<reference evidence="1 2" key="1">
    <citation type="submission" date="2016-11" db="EMBL/GenBank/DDBJ databases">
        <authorList>
            <person name="Jaros S."/>
            <person name="Januszkiewicz K."/>
            <person name="Wedrychowicz H."/>
        </authorList>
    </citation>
    <scope>NUCLEOTIDE SEQUENCE [LARGE SCALE GENOMIC DNA]</scope>
    <source>
        <strain evidence="1 2">DSM 17477</strain>
    </source>
</reference>
<dbReference type="Proteomes" id="UP000184052">
    <property type="component" value="Unassembled WGS sequence"/>
</dbReference>
<dbReference type="EMBL" id="FQZL01000009">
    <property type="protein sequence ID" value="SHJ03303.1"/>
    <property type="molecule type" value="Genomic_DNA"/>
</dbReference>
<name>A0A1M6G000_9FIRM</name>
<dbReference type="STRING" id="1121476.SAMN02745751_01607"/>
<dbReference type="Gene3D" id="3.30.420.240">
    <property type="match status" value="1"/>
</dbReference>